<proteinExistence type="predicted"/>
<dbReference type="EMBL" id="BJFL01000059">
    <property type="protein sequence ID" value="GDY33811.1"/>
    <property type="molecule type" value="Genomic_DNA"/>
</dbReference>
<dbReference type="PANTHER" id="PTHR44154:SF1">
    <property type="entry name" value="QUINONE OXIDOREDUCTASE"/>
    <property type="match status" value="1"/>
</dbReference>
<organism evidence="8 9">
    <name type="scientific">Gandjariella thermophila</name>
    <dbReference type="NCBI Taxonomy" id="1931992"/>
    <lineage>
        <taxon>Bacteria</taxon>
        <taxon>Bacillati</taxon>
        <taxon>Actinomycetota</taxon>
        <taxon>Actinomycetes</taxon>
        <taxon>Pseudonocardiales</taxon>
        <taxon>Pseudonocardiaceae</taxon>
        <taxon>Gandjariella</taxon>
    </lineage>
</organism>
<dbReference type="GO" id="GO:0008270">
    <property type="term" value="F:zinc ion binding"/>
    <property type="evidence" value="ECO:0007669"/>
    <property type="project" value="InterPro"/>
</dbReference>
<protein>
    <submittedName>
        <fullName evidence="8">Crotonyl-CoA carboxylase/reductase</fullName>
    </submittedName>
</protein>
<dbReference type="GO" id="GO:0003723">
    <property type="term" value="F:RNA binding"/>
    <property type="evidence" value="ECO:0007669"/>
    <property type="project" value="UniProtKB-KW"/>
</dbReference>
<accession>A0A4D4JAX8</accession>
<gene>
    <name evidence="8" type="primary">adhP</name>
    <name evidence="8" type="ORF">GTS_54440</name>
</gene>
<dbReference type="SUPFAM" id="SSF51735">
    <property type="entry name" value="NAD(P)-binding Rossmann-fold domains"/>
    <property type="match status" value="1"/>
</dbReference>
<dbReference type="NCBIfam" id="TIGR01751">
    <property type="entry name" value="crot-CoA-red"/>
    <property type="match status" value="1"/>
</dbReference>
<name>A0A4D4JAX8_9PSEU</name>
<evidence type="ECO:0000256" key="4">
    <source>
        <dbReference type="ARBA" id="ARBA00022857"/>
    </source>
</evidence>
<keyword evidence="4" id="KW-0521">NADP</keyword>
<evidence type="ECO:0000256" key="1">
    <source>
        <dbReference type="ARBA" id="ARBA00004496"/>
    </source>
</evidence>
<dbReference type="InterPro" id="IPR013154">
    <property type="entry name" value="ADH-like_N"/>
</dbReference>
<dbReference type="SUPFAM" id="SSF50129">
    <property type="entry name" value="GroES-like"/>
    <property type="match status" value="1"/>
</dbReference>
<dbReference type="InterPro" id="IPR010085">
    <property type="entry name" value="Crot_CoA_red"/>
</dbReference>
<dbReference type="InterPro" id="IPR020843">
    <property type="entry name" value="ER"/>
</dbReference>
<dbReference type="SMART" id="SM00829">
    <property type="entry name" value="PKS_ER"/>
    <property type="match status" value="1"/>
</dbReference>
<keyword evidence="6" id="KW-0007">Acetylation</keyword>
<keyword evidence="9" id="KW-1185">Reference proteome</keyword>
<keyword evidence="5" id="KW-0694">RNA-binding</keyword>
<evidence type="ECO:0000256" key="5">
    <source>
        <dbReference type="ARBA" id="ARBA00022884"/>
    </source>
</evidence>
<keyword evidence="3" id="KW-0963">Cytoplasm</keyword>
<dbReference type="PANTHER" id="PTHR44154">
    <property type="entry name" value="QUINONE OXIDOREDUCTASE"/>
    <property type="match status" value="1"/>
</dbReference>
<evidence type="ECO:0000313" key="8">
    <source>
        <dbReference type="EMBL" id="GDY33811.1"/>
    </source>
</evidence>
<dbReference type="InterPro" id="IPR013149">
    <property type="entry name" value="ADH-like_C"/>
</dbReference>
<dbReference type="Pfam" id="PF00107">
    <property type="entry name" value="ADH_zinc_N"/>
    <property type="match status" value="1"/>
</dbReference>
<evidence type="ECO:0000313" key="9">
    <source>
        <dbReference type="Proteomes" id="UP000298860"/>
    </source>
</evidence>
<dbReference type="InterPro" id="IPR011032">
    <property type="entry name" value="GroES-like_sf"/>
</dbReference>
<evidence type="ECO:0000256" key="2">
    <source>
        <dbReference type="ARBA" id="ARBA00011881"/>
    </source>
</evidence>
<reference evidence="9" key="1">
    <citation type="submission" date="2019-04" db="EMBL/GenBank/DDBJ databases">
        <title>Draft genome sequence of Pseudonocardiaceae bacterium SL3-2-4.</title>
        <authorList>
            <person name="Ningsih F."/>
            <person name="Yokota A."/>
            <person name="Sakai Y."/>
            <person name="Nanatani K."/>
            <person name="Yabe S."/>
            <person name="Oetari A."/>
            <person name="Sjamsuridzal W."/>
        </authorList>
    </citation>
    <scope>NUCLEOTIDE SEQUENCE [LARGE SCALE GENOMIC DNA]</scope>
    <source>
        <strain evidence="9">SL3-2-4</strain>
    </source>
</reference>
<sequence>MDLVELGEMPPIGVVPKRMYAATVRRERYGEPADAIAIEVVDTPTAGRGQVLVMVMAAGINYNNIWASRGTPVDVVAMRRRRDPNATPFHIGGSEGSGIVWAVGEGVEHIKVGDNVMLSGCQWDETHPDVRFGFDPMFSETQVAWGYEANYGSFGQFALVADYQCHPMPSRLTWEEAACFLCTGATAYRQLTGWPPNTVRPGDPVLVWGGAGGLGSMASQITRALGGRPVSVVSNPDRADFCKRMGAVGVIDRTQFDHWGPVPKDSAEHKRWQAGLKAFGRAFWDALGERRAPAIVFEHPGSDTLPTSVFLCATGGMIVTCGATSGYRGEVDLRYLWMRQKRLQGSHYANLRECRAIIDLVSSGHVSPALGAVYEFRDIARIHQETADGTQPLGNNVVLVNAPARGLRPAG</sequence>
<dbReference type="InterPro" id="IPR002364">
    <property type="entry name" value="Quin_OxRdtase/zeta-crystal_CS"/>
</dbReference>
<comment type="caution">
    <text evidence="8">The sequence shown here is derived from an EMBL/GenBank/DDBJ whole genome shotgun (WGS) entry which is preliminary data.</text>
</comment>
<dbReference type="Gene3D" id="3.40.50.720">
    <property type="entry name" value="NAD(P)-binding Rossmann-like Domain"/>
    <property type="match status" value="1"/>
</dbReference>
<evidence type="ECO:0000256" key="6">
    <source>
        <dbReference type="ARBA" id="ARBA00022990"/>
    </source>
</evidence>
<evidence type="ECO:0000256" key="3">
    <source>
        <dbReference type="ARBA" id="ARBA00022490"/>
    </source>
</evidence>
<dbReference type="Gene3D" id="3.90.180.10">
    <property type="entry name" value="Medium-chain alcohol dehydrogenases, catalytic domain"/>
    <property type="match status" value="2"/>
</dbReference>
<dbReference type="AlphaFoldDB" id="A0A4D4JAX8"/>
<dbReference type="InterPro" id="IPR036291">
    <property type="entry name" value="NAD(P)-bd_dom_sf"/>
</dbReference>
<feature type="domain" description="Enoyl reductase (ER)" evidence="7">
    <location>
        <begin position="31"/>
        <end position="398"/>
    </location>
</feature>
<dbReference type="GO" id="GO:0005737">
    <property type="term" value="C:cytoplasm"/>
    <property type="evidence" value="ECO:0007669"/>
    <property type="project" value="UniProtKB-SubCell"/>
</dbReference>
<dbReference type="Proteomes" id="UP000298860">
    <property type="component" value="Unassembled WGS sequence"/>
</dbReference>
<dbReference type="Pfam" id="PF08240">
    <property type="entry name" value="ADH_N"/>
    <property type="match status" value="1"/>
</dbReference>
<dbReference type="PROSITE" id="PS01162">
    <property type="entry name" value="QOR_ZETA_CRYSTAL"/>
    <property type="match status" value="1"/>
</dbReference>
<comment type="subcellular location">
    <subcellularLocation>
        <location evidence="1">Cytoplasm</location>
    </subcellularLocation>
</comment>
<comment type="subunit">
    <text evidence="2">Homotetramer.</text>
</comment>
<dbReference type="GO" id="GO:0043880">
    <property type="term" value="F:crotonyl-CoA reductase activity"/>
    <property type="evidence" value="ECO:0007669"/>
    <property type="project" value="InterPro"/>
</dbReference>
<dbReference type="InterPro" id="IPR051603">
    <property type="entry name" value="Zinc-ADH_QOR/CCCR"/>
</dbReference>
<evidence type="ECO:0000259" key="7">
    <source>
        <dbReference type="SMART" id="SM00829"/>
    </source>
</evidence>